<dbReference type="AlphaFoldDB" id="A0A1Q8Q896"/>
<keyword evidence="3" id="KW-1185">Reference proteome</keyword>
<dbReference type="Gene3D" id="3.40.50.720">
    <property type="entry name" value="NAD(P)-binding Rossmann-like Domain"/>
    <property type="match status" value="1"/>
</dbReference>
<evidence type="ECO:0000259" key="1">
    <source>
        <dbReference type="SMART" id="SM00829"/>
    </source>
</evidence>
<dbReference type="InterPro" id="IPR036291">
    <property type="entry name" value="NAD(P)-bd_dom_sf"/>
</dbReference>
<dbReference type="InterPro" id="IPR011032">
    <property type="entry name" value="GroES-like_sf"/>
</dbReference>
<accession>A0A1Q8Q896</accession>
<dbReference type="Gene3D" id="3.90.180.10">
    <property type="entry name" value="Medium-chain alcohol dehydrogenases, catalytic domain"/>
    <property type="match status" value="1"/>
</dbReference>
<dbReference type="SUPFAM" id="SSF51735">
    <property type="entry name" value="NAD(P)-binding Rossmann-fold domains"/>
    <property type="match status" value="1"/>
</dbReference>
<dbReference type="Pfam" id="PF00107">
    <property type="entry name" value="ADH_zinc_N"/>
    <property type="match status" value="1"/>
</dbReference>
<organism evidence="2 3">
    <name type="scientific">Domibacillus antri</name>
    <dbReference type="NCBI Taxonomy" id="1714264"/>
    <lineage>
        <taxon>Bacteria</taxon>
        <taxon>Bacillati</taxon>
        <taxon>Bacillota</taxon>
        <taxon>Bacilli</taxon>
        <taxon>Bacillales</taxon>
        <taxon>Bacillaceae</taxon>
        <taxon>Domibacillus</taxon>
    </lineage>
</organism>
<gene>
    <name evidence="2" type="ORF">BTO30_03855</name>
</gene>
<dbReference type="Proteomes" id="UP000185568">
    <property type="component" value="Unassembled WGS sequence"/>
</dbReference>
<comment type="caution">
    <text evidence="2">The sequence shown here is derived from an EMBL/GenBank/DDBJ whole genome shotgun (WGS) entry which is preliminary data.</text>
</comment>
<dbReference type="SMART" id="SM00829">
    <property type="entry name" value="PKS_ER"/>
    <property type="match status" value="1"/>
</dbReference>
<dbReference type="SUPFAM" id="SSF50129">
    <property type="entry name" value="GroES-like"/>
    <property type="match status" value="1"/>
</dbReference>
<dbReference type="RefSeq" id="WP_075397403.1">
    <property type="nucleotide sequence ID" value="NZ_MSDU01000007.1"/>
</dbReference>
<dbReference type="PANTHER" id="PTHR45033">
    <property type="match status" value="1"/>
</dbReference>
<dbReference type="InterPro" id="IPR052711">
    <property type="entry name" value="Zinc_ADH-like"/>
</dbReference>
<dbReference type="GO" id="GO:0016491">
    <property type="term" value="F:oxidoreductase activity"/>
    <property type="evidence" value="ECO:0007669"/>
    <property type="project" value="InterPro"/>
</dbReference>
<evidence type="ECO:0000313" key="3">
    <source>
        <dbReference type="Proteomes" id="UP000185568"/>
    </source>
</evidence>
<evidence type="ECO:0000313" key="2">
    <source>
        <dbReference type="EMBL" id="OLN23569.1"/>
    </source>
</evidence>
<dbReference type="InterPro" id="IPR013154">
    <property type="entry name" value="ADH-like_N"/>
</dbReference>
<dbReference type="InterPro" id="IPR020843">
    <property type="entry name" value="ER"/>
</dbReference>
<dbReference type="InterPro" id="IPR013149">
    <property type="entry name" value="ADH-like_C"/>
</dbReference>
<protein>
    <submittedName>
        <fullName evidence="2">Alcohol dehydrogenase</fullName>
    </submittedName>
</protein>
<dbReference type="OrthoDB" id="9787435at2"/>
<proteinExistence type="predicted"/>
<dbReference type="PANTHER" id="PTHR45033:SF3">
    <property type="entry name" value="DEHYDROGENASE, PUTATIVE (AFU_ORTHOLOGUE AFUA_2G13270)-RELATED"/>
    <property type="match status" value="1"/>
</dbReference>
<dbReference type="EMBL" id="MSDU01000007">
    <property type="protein sequence ID" value="OLN23569.1"/>
    <property type="molecule type" value="Genomic_DNA"/>
</dbReference>
<dbReference type="STRING" id="1714264.BTO30_03855"/>
<sequence length="334" mass="35730">MKAVLLHGTGGPEKVQYTDVERPVPGIGEVLVRLKNASLNRRDLFITYGLYPGMKLPSILGADGAGIVYAAGENVEGLSEGDEVVINPGMNWGSNLNCSAPDFHVLGMPADGTYAEYVKVPAESVYRKPAYLTWSEAAAIPLSALTAYRAIITRGELAEGDTVFIPGIGGGVALFALQIAAARGARVFVSSSSDEKIARAKEMGAAGGINYRSDQWVQELNKEMGGADVIIDGVGGAAFKDFVFLAKPGGKLVSFGATAGPVPEFVLPRVFFKQLDIRGTTMGSPEEFADMLQFFEQHEIRPVIDKQFSLKDAVSALKYMEENRAFGKIVLDIS</sequence>
<name>A0A1Q8Q896_9BACI</name>
<dbReference type="Pfam" id="PF08240">
    <property type="entry name" value="ADH_N"/>
    <property type="match status" value="1"/>
</dbReference>
<feature type="domain" description="Enoyl reductase (ER)" evidence="1">
    <location>
        <begin position="10"/>
        <end position="331"/>
    </location>
</feature>
<reference evidence="2 3" key="1">
    <citation type="submission" date="2016-12" db="EMBL/GenBank/DDBJ databases">
        <title>Domibacillus antri genome sequencing.</title>
        <authorList>
            <person name="Verma A."/>
            <person name="Krishnamurthi S."/>
        </authorList>
    </citation>
    <scope>NUCLEOTIDE SEQUENCE [LARGE SCALE GENOMIC DNA]</scope>
    <source>
        <strain evidence="2 3">XD80</strain>
    </source>
</reference>